<evidence type="ECO:0000259" key="5">
    <source>
        <dbReference type="Pfam" id="PF01494"/>
    </source>
</evidence>
<keyword evidence="4" id="KW-0274">FAD</keyword>
<protein>
    <submittedName>
        <fullName evidence="6">2-polyprenyl-6-methoxyphenol hydroxylase-like FAD-dependent oxidoreductase</fullName>
    </submittedName>
</protein>
<dbReference type="InterPro" id="IPR050641">
    <property type="entry name" value="RIFMO-like"/>
</dbReference>
<dbReference type="AlphaFoldDB" id="A0A7W7GVF3"/>
<dbReference type="RefSeq" id="WP_185039647.1">
    <property type="nucleotide sequence ID" value="NZ_BAABFG010000005.1"/>
</dbReference>
<evidence type="ECO:0000256" key="3">
    <source>
        <dbReference type="ARBA" id="ARBA00022630"/>
    </source>
</evidence>
<dbReference type="Gene3D" id="3.30.70.2450">
    <property type="match status" value="1"/>
</dbReference>
<evidence type="ECO:0000256" key="4">
    <source>
        <dbReference type="ARBA" id="ARBA00022827"/>
    </source>
</evidence>
<comment type="similarity">
    <text evidence="2">Belongs to the PheA/TfdB FAD monooxygenase family.</text>
</comment>
<dbReference type="Gene3D" id="3.50.50.60">
    <property type="entry name" value="FAD/NAD(P)-binding domain"/>
    <property type="match status" value="1"/>
</dbReference>
<reference evidence="6 7" key="1">
    <citation type="submission" date="2020-08" db="EMBL/GenBank/DDBJ databases">
        <title>Sequencing the genomes of 1000 actinobacteria strains.</title>
        <authorList>
            <person name="Klenk H.-P."/>
        </authorList>
    </citation>
    <scope>NUCLEOTIDE SEQUENCE [LARGE SCALE GENOMIC DNA]</scope>
    <source>
        <strain evidence="6 7">DSM 45809</strain>
    </source>
</reference>
<dbReference type="InterPro" id="IPR036249">
    <property type="entry name" value="Thioredoxin-like_sf"/>
</dbReference>
<dbReference type="Pfam" id="PF01494">
    <property type="entry name" value="FAD_binding_3"/>
    <property type="match status" value="1"/>
</dbReference>
<dbReference type="PANTHER" id="PTHR43004:SF19">
    <property type="entry name" value="BINDING MONOOXYGENASE, PUTATIVE (JCVI)-RELATED"/>
    <property type="match status" value="1"/>
</dbReference>
<proteinExistence type="inferred from homology"/>
<dbReference type="InterPro" id="IPR036188">
    <property type="entry name" value="FAD/NAD-bd_sf"/>
</dbReference>
<sequence>MDGQMVDVLVVGAGPVGLTLACALADNGVSVRIVDKRDEWSRLSKAMTLTPRTLECFHMLGVARRCLADGILSQRMHHHTERGRTIAVTDLAELDGAYPGLLHLSQHQTITILVDALAERGVTVERGVELRDLHAVDDHYVGTVAEAGGGAGTVAARFVVGTDGSHSRVRETLGLRFDGAEQDETFIMADIEMTGHLPDPEDRHAYYLDEGTTLFILPIDGRSFRLVSTCRTPATEADEDFVLRRFRTLLRTVGLDRITLGDPFWVTRFNPRQFLADDFRRDGVFLAGDAAHVQSPIGAQGLNTGIQDAINLAWKLGQVVRGESDAASLDSYHAERYPVARQLFAYNNLIAERVFGRNRLKRRLLRYQNYLLRLPRWHARELDKVSQFRVGYPAAQTPGSPLRAGLRMPDCDLVTLDGERFDLLREAGARRHVALLFADRAEPAVTLPGGIAAFVVHERTTPHQRHRRPADQRALVDVAGRWRRRVGLQPGSTVLVRPDGHVAAVATPESREALDSYLRVFRSTPLGTVSSSRRSARSAA</sequence>
<dbReference type="SUPFAM" id="SSF51905">
    <property type="entry name" value="FAD/NAD(P)-binding domain"/>
    <property type="match status" value="1"/>
</dbReference>
<comment type="cofactor">
    <cofactor evidence="1">
        <name>FAD</name>
        <dbReference type="ChEBI" id="CHEBI:57692"/>
    </cofactor>
</comment>
<gene>
    <name evidence="6" type="ORF">BJY16_002514</name>
</gene>
<dbReference type="PRINTS" id="PR00420">
    <property type="entry name" value="RNGMNOXGNASE"/>
</dbReference>
<organism evidence="6 7">
    <name type="scientific">Actinoplanes octamycinicus</name>
    <dbReference type="NCBI Taxonomy" id="135948"/>
    <lineage>
        <taxon>Bacteria</taxon>
        <taxon>Bacillati</taxon>
        <taxon>Actinomycetota</taxon>
        <taxon>Actinomycetes</taxon>
        <taxon>Micromonosporales</taxon>
        <taxon>Micromonosporaceae</taxon>
        <taxon>Actinoplanes</taxon>
    </lineage>
</organism>
<evidence type="ECO:0000313" key="7">
    <source>
        <dbReference type="Proteomes" id="UP000546162"/>
    </source>
</evidence>
<dbReference type="Gene3D" id="3.40.30.120">
    <property type="match status" value="1"/>
</dbReference>
<keyword evidence="3" id="KW-0285">Flavoprotein</keyword>
<evidence type="ECO:0000256" key="1">
    <source>
        <dbReference type="ARBA" id="ARBA00001974"/>
    </source>
</evidence>
<dbReference type="EMBL" id="JACHNB010000001">
    <property type="protein sequence ID" value="MBB4739055.1"/>
    <property type="molecule type" value="Genomic_DNA"/>
</dbReference>
<name>A0A7W7GVF3_9ACTN</name>
<dbReference type="InterPro" id="IPR002938">
    <property type="entry name" value="FAD-bd"/>
</dbReference>
<dbReference type="GO" id="GO:0071949">
    <property type="term" value="F:FAD binding"/>
    <property type="evidence" value="ECO:0007669"/>
    <property type="project" value="InterPro"/>
</dbReference>
<dbReference type="PANTHER" id="PTHR43004">
    <property type="entry name" value="TRK SYSTEM POTASSIUM UPTAKE PROTEIN"/>
    <property type="match status" value="1"/>
</dbReference>
<dbReference type="Proteomes" id="UP000546162">
    <property type="component" value="Unassembled WGS sequence"/>
</dbReference>
<dbReference type="SUPFAM" id="SSF52833">
    <property type="entry name" value="Thioredoxin-like"/>
    <property type="match status" value="1"/>
</dbReference>
<evidence type="ECO:0000256" key="2">
    <source>
        <dbReference type="ARBA" id="ARBA00007801"/>
    </source>
</evidence>
<dbReference type="GO" id="GO:0016709">
    <property type="term" value="F:oxidoreductase activity, acting on paired donors, with incorporation or reduction of molecular oxygen, NAD(P)H as one donor, and incorporation of one atom of oxygen"/>
    <property type="evidence" value="ECO:0007669"/>
    <property type="project" value="UniProtKB-ARBA"/>
</dbReference>
<keyword evidence="7" id="KW-1185">Reference proteome</keyword>
<accession>A0A7W7GVF3</accession>
<feature type="domain" description="FAD-binding" evidence="5">
    <location>
        <begin position="6"/>
        <end position="343"/>
    </location>
</feature>
<comment type="caution">
    <text evidence="6">The sequence shown here is derived from an EMBL/GenBank/DDBJ whole genome shotgun (WGS) entry which is preliminary data.</text>
</comment>
<evidence type="ECO:0000313" key="6">
    <source>
        <dbReference type="EMBL" id="MBB4739055.1"/>
    </source>
</evidence>